<keyword evidence="2" id="KW-1185">Reference proteome</keyword>
<protein>
    <submittedName>
        <fullName evidence="1">Uncharacterized protein</fullName>
    </submittedName>
</protein>
<sequence length="99" mass="10916">MWRFAFTVGDSFTVRRLGLILFPSVGQLDHGLRIGDTLELRRPDESARRTTVVCLNPVHANPTPFWALVLPDWQPLDAPVGTQVWVAEAEPAAAPDPAT</sequence>
<dbReference type="RefSeq" id="WP_210663102.1">
    <property type="nucleotide sequence ID" value="NZ_JAGKQQ010000002.1"/>
</dbReference>
<accession>A0ABS5C488</accession>
<comment type="caution">
    <text evidence="1">The sequence shown here is derived from an EMBL/GenBank/DDBJ whole genome shotgun (WGS) entry which is preliminary data.</text>
</comment>
<organism evidence="1 2">
    <name type="scientific">Gemmata palustris</name>
    <dbReference type="NCBI Taxonomy" id="2822762"/>
    <lineage>
        <taxon>Bacteria</taxon>
        <taxon>Pseudomonadati</taxon>
        <taxon>Planctomycetota</taxon>
        <taxon>Planctomycetia</taxon>
        <taxon>Gemmatales</taxon>
        <taxon>Gemmataceae</taxon>
        <taxon>Gemmata</taxon>
    </lineage>
</organism>
<name>A0ABS5C488_9BACT</name>
<reference evidence="1 2" key="1">
    <citation type="submission" date="2021-04" db="EMBL/GenBank/DDBJ databases">
        <authorList>
            <person name="Ivanova A."/>
        </authorList>
    </citation>
    <scope>NUCLEOTIDE SEQUENCE [LARGE SCALE GENOMIC DNA]</scope>
    <source>
        <strain evidence="1 2">G18</strain>
    </source>
</reference>
<evidence type="ECO:0000313" key="2">
    <source>
        <dbReference type="Proteomes" id="UP000676565"/>
    </source>
</evidence>
<gene>
    <name evidence="1" type="ORF">J8F10_36495</name>
</gene>
<evidence type="ECO:0000313" key="1">
    <source>
        <dbReference type="EMBL" id="MBP3960754.1"/>
    </source>
</evidence>
<dbReference type="EMBL" id="JAGKQQ010000002">
    <property type="protein sequence ID" value="MBP3960754.1"/>
    <property type="molecule type" value="Genomic_DNA"/>
</dbReference>
<proteinExistence type="predicted"/>
<dbReference type="Proteomes" id="UP000676565">
    <property type="component" value="Unassembled WGS sequence"/>
</dbReference>